<feature type="domain" description="V-ATPase proteolipid subunit C-like" evidence="11">
    <location>
        <begin position="101"/>
        <end position="160"/>
    </location>
</feature>
<feature type="domain" description="V-ATPase proteolipid subunit C-like" evidence="11">
    <location>
        <begin position="24"/>
        <end position="83"/>
    </location>
</feature>
<dbReference type="InterPro" id="IPR000245">
    <property type="entry name" value="ATPase_proteolipid_csu"/>
</dbReference>
<reference evidence="13" key="1">
    <citation type="submission" date="2007-12" db="EMBL/GenBank/DDBJ databases">
        <title>Annotation of Entamoeba dispar SAW760.</title>
        <authorList>
            <person name="Lorenzi H."/>
            <person name="Inman J."/>
            <person name="Schobel S."/>
            <person name="Amedeo P."/>
            <person name="Caler E."/>
        </authorList>
    </citation>
    <scope>NUCLEOTIDE SEQUENCE [LARGE SCALE GENOMIC DNA]</scope>
    <source>
        <strain evidence="13">ATCC PRA-260 / SAW760</strain>
    </source>
</reference>
<dbReference type="OrthoDB" id="1744869at2759"/>
<comment type="similarity">
    <text evidence="2 10">Belongs to the V-ATPase proteolipid subunit family.</text>
</comment>
<keyword evidence="6 10" id="KW-0375">Hydrogen ion transport</keyword>
<dbReference type="CDD" id="cd18176">
    <property type="entry name" value="ATP-synt_Vo_c_ATP6C_rpt2"/>
    <property type="match status" value="1"/>
</dbReference>
<dbReference type="RefSeq" id="XP_001740204.1">
    <property type="nucleotide sequence ID" value="XM_001740152.1"/>
</dbReference>
<keyword evidence="3 10" id="KW-0813">Transport</keyword>
<dbReference type="InterPro" id="IPR011555">
    <property type="entry name" value="ATPase_proteolipid_su_C_euk"/>
</dbReference>
<dbReference type="KEGG" id="edi:EDI_187830"/>
<evidence type="ECO:0000256" key="4">
    <source>
        <dbReference type="ARBA" id="ARBA00022554"/>
    </source>
</evidence>
<dbReference type="PRINTS" id="PR00122">
    <property type="entry name" value="VACATPASE"/>
</dbReference>
<feature type="transmembrane region" description="Helical" evidence="10">
    <location>
        <begin position="63"/>
        <end position="85"/>
    </location>
</feature>
<dbReference type="Pfam" id="PF00137">
    <property type="entry name" value="ATP-synt_C"/>
    <property type="match status" value="2"/>
</dbReference>
<dbReference type="Gene3D" id="1.20.120.610">
    <property type="entry name" value="lithium bound rotor ring of v- atpase"/>
    <property type="match status" value="1"/>
</dbReference>
<evidence type="ECO:0000256" key="10">
    <source>
        <dbReference type="RuleBase" id="RU363060"/>
    </source>
</evidence>
<dbReference type="CDD" id="cd18175">
    <property type="entry name" value="ATP-synt_Vo_c_ATP6C_rpt1"/>
    <property type="match status" value="1"/>
</dbReference>
<dbReference type="GO" id="GO:0016471">
    <property type="term" value="C:vacuolar proton-transporting V-type ATPase complex"/>
    <property type="evidence" value="ECO:0007669"/>
    <property type="project" value="EnsemblProtists"/>
</dbReference>
<dbReference type="GO" id="GO:0016787">
    <property type="term" value="F:hydrolase activity"/>
    <property type="evidence" value="ECO:0007669"/>
    <property type="project" value="UniProtKB-KW"/>
</dbReference>
<accession>B0EQ04</accession>
<keyword evidence="5 10" id="KW-0812">Transmembrane</keyword>
<dbReference type="GO" id="GO:0031164">
    <property type="term" value="C:contractile vacuolar membrane"/>
    <property type="evidence" value="ECO:0007669"/>
    <property type="project" value="EnsemblProtists"/>
</dbReference>
<evidence type="ECO:0000256" key="7">
    <source>
        <dbReference type="ARBA" id="ARBA00022989"/>
    </source>
</evidence>
<evidence type="ECO:0000259" key="11">
    <source>
        <dbReference type="Pfam" id="PF00137"/>
    </source>
</evidence>
<feature type="transmembrane region" description="Helical" evidence="10">
    <location>
        <begin position="97"/>
        <end position="114"/>
    </location>
</feature>
<dbReference type="eggNOG" id="KOG0232">
    <property type="taxonomic scope" value="Eukaryota"/>
</dbReference>
<evidence type="ECO:0000313" key="13">
    <source>
        <dbReference type="Proteomes" id="UP000008076"/>
    </source>
</evidence>
<gene>
    <name evidence="12" type="ORF">EDI_187830</name>
</gene>
<evidence type="ECO:0000256" key="2">
    <source>
        <dbReference type="ARBA" id="ARBA00007296"/>
    </source>
</evidence>
<evidence type="ECO:0000256" key="9">
    <source>
        <dbReference type="ARBA" id="ARBA00023136"/>
    </source>
</evidence>
<dbReference type="GO" id="GO:0006816">
    <property type="term" value="P:calcium ion transport"/>
    <property type="evidence" value="ECO:0007669"/>
    <property type="project" value="EnsemblProtists"/>
</dbReference>
<keyword evidence="7 10" id="KW-1133">Transmembrane helix</keyword>
<dbReference type="GO" id="GO:0012505">
    <property type="term" value="C:endomembrane system"/>
    <property type="evidence" value="ECO:0007669"/>
    <property type="project" value="UniProtKB-SubCell"/>
</dbReference>
<dbReference type="Proteomes" id="UP000008076">
    <property type="component" value="Unassembled WGS sequence"/>
</dbReference>
<feature type="transmembrane region" description="Helical" evidence="10">
    <location>
        <begin position="20"/>
        <end position="42"/>
    </location>
</feature>
<keyword evidence="12" id="KW-0378">Hydrolase</keyword>
<evidence type="ECO:0000256" key="5">
    <source>
        <dbReference type="ARBA" id="ARBA00022692"/>
    </source>
</evidence>
<dbReference type="PANTHER" id="PTHR10263">
    <property type="entry name" value="V-TYPE PROTON ATPASE PROTEOLIPID SUBUNIT"/>
    <property type="match status" value="1"/>
</dbReference>
<evidence type="ECO:0000256" key="8">
    <source>
        <dbReference type="ARBA" id="ARBA00023065"/>
    </source>
</evidence>
<dbReference type="InterPro" id="IPR002379">
    <property type="entry name" value="ATPase_proteolipid_c-like_dom"/>
</dbReference>
<organism evidence="13">
    <name type="scientific">Entamoeba dispar (strain ATCC PRA-260 / SAW760)</name>
    <dbReference type="NCBI Taxonomy" id="370354"/>
    <lineage>
        <taxon>Eukaryota</taxon>
        <taxon>Amoebozoa</taxon>
        <taxon>Evosea</taxon>
        <taxon>Archamoebae</taxon>
        <taxon>Mastigamoebida</taxon>
        <taxon>Entamoebidae</taxon>
        <taxon>Entamoeba</taxon>
    </lineage>
</organism>
<evidence type="ECO:0000256" key="1">
    <source>
        <dbReference type="ARBA" id="ARBA00004127"/>
    </source>
</evidence>
<dbReference type="GO" id="GO:0033179">
    <property type="term" value="C:proton-transporting V-type ATPase, V0 domain"/>
    <property type="evidence" value="ECO:0007669"/>
    <property type="project" value="InterPro"/>
</dbReference>
<dbReference type="OMA" id="MGVMKPD"/>
<dbReference type="SUPFAM" id="SSF81333">
    <property type="entry name" value="F1F0 ATP synthase subunit C"/>
    <property type="match status" value="1"/>
</dbReference>
<keyword evidence="13" id="KW-1185">Reference proteome</keyword>
<sequence length="178" mass="18318">MLMSVLLRSVTELCPVYSPFFGSMGITASIVFTVFGGAYGTAKSSVGISSVGVMKPEFIMRSLFPVVFAGVIGLYGLIVCIVLFINVNKSEYSLNRAFLDLGAGLTCGLCGLASGMSIGISGDCGVRGAAQQPKLFVGMLICLIFSEALALYGFIVALIMAATGDNSCVATASTSSSS</sequence>
<dbReference type="NCBIfam" id="TIGR01100">
    <property type="entry name" value="V_ATP_synt_C"/>
    <property type="match status" value="1"/>
</dbReference>
<keyword evidence="9 10" id="KW-0472">Membrane</keyword>
<dbReference type="FunFam" id="1.20.120.610:FF:000001">
    <property type="entry name" value="V-type proton ATPase proteolipid subunit"/>
    <property type="match status" value="1"/>
</dbReference>
<dbReference type="VEuPathDB" id="AmoebaDB:EDI_187830"/>
<keyword evidence="8 10" id="KW-0406">Ion transport</keyword>
<evidence type="ECO:0000256" key="6">
    <source>
        <dbReference type="ARBA" id="ARBA00022781"/>
    </source>
</evidence>
<keyword evidence="4 10" id="KW-0926">Vacuole</keyword>
<dbReference type="GO" id="GO:0019954">
    <property type="term" value="P:asexual reproduction"/>
    <property type="evidence" value="ECO:0007669"/>
    <property type="project" value="EnsemblProtists"/>
</dbReference>
<evidence type="ECO:0000313" key="12">
    <source>
        <dbReference type="EMBL" id="EDR23388.1"/>
    </source>
</evidence>
<dbReference type="GeneID" id="5885369"/>
<comment type="subcellular location">
    <subcellularLocation>
        <location evidence="1">Endomembrane system</location>
        <topology evidence="1">Multi-pass membrane protein</topology>
    </subcellularLocation>
    <subcellularLocation>
        <location evidence="10">Vacuole membrane</location>
        <topology evidence="10">Multi-pass membrane protein</topology>
    </subcellularLocation>
</comment>
<proteinExistence type="inferred from homology"/>
<dbReference type="InterPro" id="IPR035921">
    <property type="entry name" value="F/V-ATP_Csub_sf"/>
</dbReference>
<feature type="transmembrane region" description="Helical" evidence="10">
    <location>
        <begin position="135"/>
        <end position="161"/>
    </location>
</feature>
<dbReference type="AlphaFoldDB" id="B0EQ04"/>
<protein>
    <recommendedName>
        <fullName evidence="10">V-type proton ATPase proteolipid subunit</fullName>
    </recommendedName>
</protein>
<name>B0EQ04_ENTDS</name>
<evidence type="ECO:0000256" key="3">
    <source>
        <dbReference type="ARBA" id="ARBA00022448"/>
    </source>
</evidence>
<dbReference type="GO" id="GO:0046961">
    <property type="term" value="F:proton-transporting ATPase activity, rotational mechanism"/>
    <property type="evidence" value="ECO:0007669"/>
    <property type="project" value="EnsemblProtists"/>
</dbReference>
<dbReference type="EMBL" id="DS550329">
    <property type="protein sequence ID" value="EDR23388.1"/>
    <property type="molecule type" value="Genomic_DNA"/>
</dbReference>